<dbReference type="AlphaFoldDB" id="A0AAP0G1F3"/>
<comment type="caution">
    <text evidence="2">The sequence shown here is derived from an EMBL/GenBank/DDBJ whole genome shotgun (WGS) entry which is preliminary data.</text>
</comment>
<protein>
    <submittedName>
        <fullName evidence="2">Uncharacterized protein</fullName>
    </submittedName>
</protein>
<feature type="region of interest" description="Disordered" evidence="1">
    <location>
        <begin position="79"/>
        <end position="99"/>
    </location>
</feature>
<dbReference type="Proteomes" id="UP001418222">
    <property type="component" value="Unassembled WGS sequence"/>
</dbReference>
<proteinExistence type="predicted"/>
<feature type="compositionally biased region" description="Basic residues" evidence="1">
    <location>
        <begin position="1"/>
        <end position="15"/>
    </location>
</feature>
<name>A0AAP0G1F3_9ASPA</name>
<sequence>MRRGFHMGGRYKTRTARSAPTPLMPPRGVAPLATTGGGDLPSTRARGDANSFTRRLLLSVNKERNTPTQEGAAVLLSTDSSNSNRRLLSMGGYSLSQTG</sequence>
<feature type="region of interest" description="Disordered" evidence="1">
    <location>
        <begin position="1"/>
        <end position="49"/>
    </location>
</feature>
<dbReference type="EMBL" id="JBBWWQ010000013">
    <property type="protein sequence ID" value="KAK8933570.1"/>
    <property type="molecule type" value="Genomic_DNA"/>
</dbReference>
<evidence type="ECO:0000313" key="2">
    <source>
        <dbReference type="EMBL" id="KAK8933570.1"/>
    </source>
</evidence>
<keyword evidence="3" id="KW-1185">Reference proteome</keyword>
<evidence type="ECO:0000313" key="3">
    <source>
        <dbReference type="Proteomes" id="UP001418222"/>
    </source>
</evidence>
<reference evidence="2 3" key="1">
    <citation type="journal article" date="2022" name="Nat. Plants">
        <title>Genomes of leafy and leafless Platanthera orchids illuminate the evolution of mycoheterotrophy.</title>
        <authorList>
            <person name="Li M.H."/>
            <person name="Liu K.W."/>
            <person name="Li Z."/>
            <person name="Lu H.C."/>
            <person name="Ye Q.L."/>
            <person name="Zhang D."/>
            <person name="Wang J.Y."/>
            <person name="Li Y.F."/>
            <person name="Zhong Z.M."/>
            <person name="Liu X."/>
            <person name="Yu X."/>
            <person name="Liu D.K."/>
            <person name="Tu X.D."/>
            <person name="Liu B."/>
            <person name="Hao Y."/>
            <person name="Liao X.Y."/>
            <person name="Jiang Y.T."/>
            <person name="Sun W.H."/>
            <person name="Chen J."/>
            <person name="Chen Y.Q."/>
            <person name="Ai Y."/>
            <person name="Zhai J.W."/>
            <person name="Wu S.S."/>
            <person name="Zhou Z."/>
            <person name="Hsiao Y.Y."/>
            <person name="Wu W.L."/>
            <person name="Chen Y.Y."/>
            <person name="Lin Y.F."/>
            <person name="Hsu J.L."/>
            <person name="Li C.Y."/>
            <person name="Wang Z.W."/>
            <person name="Zhao X."/>
            <person name="Zhong W.Y."/>
            <person name="Ma X.K."/>
            <person name="Ma L."/>
            <person name="Huang J."/>
            <person name="Chen G.Z."/>
            <person name="Huang M.Z."/>
            <person name="Huang L."/>
            <person name="Peng D.H."/>
            <person name="Luo Y.B."/>
            <person name="Zou S.Q."/>
            <person name="Chen S.P."/>
            <person name="Lan S."/>
            <person name="Tsai W.C."/>
            <person name="Van de Peer Y."/>
            <person name="Liu Z.J."/>
        </authorList>
    </citation>
    <scope>NUCLEOTIDE SEQUENCE [LARGE SCALE GENOMIC DNA]</scope>
    <source>
        <strain evidence="2">Lor287</strain>
    </source>
</reference>
<accession>A0AAP0G1F3</accession>
<gene>
    <name evidence="2" type="ORF">KSP39_PZI015650</name>
</gene>
<organism evidence="2 3">
    <name type="scientific">Platanthera zijinensis</name>
    <dbReference type="NCBI Taxonomy" id="2320716"/>
    <lineage>
        <taxon>Eukaryota</taxon>
        <taxon>Viridiplantae</taxon>
        <taxon>Streptophyta</taxon>
        <taxon>Embryophyta</taxon>
        <taxon>Tracheophyta</taxon>
        <taxon>Spermatophyta</taxon>
        <taxon>Magnoliopsida</taxon>
        <taxon>Liliopsida</taxon>
        <taxon>Asparagales</taxon>
        <taxon>Orchidaceae</taxon>
        <taxon>Orchidoideae</taxon>
        <taxon>Orchideae</taxon>
        <taxon>Orchidinae</taxon>
        <taxon>Platanthera</taxon>
    </lineage>
</organism>
<evidence type="ECO:0000256" key="1">
    <source>
        <dbReference type="SAM" id="MobiDB-lite"/>
    </source>
</evidence>